<dbReference type="InterPro" id="IPR036790">
    <property type="entry name" value="Frizzled_dom_sf"/>
</dbReference>
<accession>A0A9D4DYS6</accession>
<dbReference type="Proteomes" id="UP000828390">
    <property type="component" value="Unassembled WGS sequence"/>
</dbReference>
<comment type="caution">
    <text evidence="1">The sequence shown here is derived from an EMBL/GenBank/DDBJ whole genome shotgun (WGS) entry which is preliminary data.</text>
</comment>
<gene>
    <name evidence="1" type="ORF">DPMN_170535</name>
</gene>
<organism evidence="1 2">
    <name type="scientific">Dreissena polymorpha</name>
    <name type="common">Zebra mussel</name>
    <name type="synonym">Mytilus polymorpha</name>
    <dbReference type="NCBI Taxonomy" id="45954"/>
    <lineage>
        <taxon>Eukaryota</taxon>
        <taxon>Metazoa</taxon>
        <taxon>Spiralia</taxon>
        <taxon>Lophotrochozoa</taxon>
        <taxon>Mollusca</taxon>
        <taxon>Bivalvia</taxon>
        <taxon>Autobranchia</taxon>
        <taxon>Heteroconchia</taxon>
        <taxon>Euheterodonta</taxon>
        <taxon>Imparidentia</taxon>
        <taxon>Neoheterodontei</taxon>
        <taxon>Myida</taxon>
        <taxon>Dreissenoidea</taxon>
        <taxon>Dreissenidae</taxon>
        <taxon>Dreissena</taxon>
    </lineage>
</organism>
<dbReference type="AlphaFoldDB" id="A0A9D4DYS6"/>
<reference evidence="1" key="2">
    <citation type="submission" date="2020-11" db="EMBL/GenBank/DDBJ databases">
        <authorList>
            <person name="McCartney M.A."/>
            <person name="Auch B."/>
            <person name="Kono T."/>
            <person name="Mallez S."/>
            <person name="Becker A."/>
            <person name="Gohl D.M."/>
            <person name="Silverstein K.A.T."/>
            <person name="Koren S."/>
            <person name="Bechman K.B."/>
            <person name="Herman A."/>
            <person name="Abrahante J.E."/>
            <person name="Garbe J."/>
        </authorList>
    </citation>
    <scope>NUCLEOTIDE SEQUENCE</scope>
    <source>
        <strain evidence="1">Duluth1</strain>
        <tissue evidence="1">Whole animal</tissue>
    </source>
</reference>
<proteinExistence type="predicted"/>
<dbReference type="SUPFAM" id="SSF63501">
    <property type="entry name" value="Frizzled cysteine-rich domain"/>
    <property type="match status" value="1"/>
</dbReference>
<evidence type="ECO:0000313" key="2">
    <source>
        <dbReference type="Proteomes" id="UP000828390"/>
    </source>
</evidence>
<dbReference type="EMBL" id="JAIWYP010000009">
    <property type="protein sequence ID" value="KAH3769285.1"/>
    <property type="molecule type" value="Genomic_DNA"/>
</dbReference>
<sequence>MQHRLSSIDNYYNGSSSDPCHHSLMELACGLQATPCDNGQAVPVCREHCESKIRTSLISTGFLAQFVEAKSACRKL</sequence>
<protein>
    <recommendedName>
        <fullName evidence="3">FZ domain-containing protein</fullName>
    </recommendedName>
</protein>
<evidence type="ECO:0000313" key="1">
    <source>
        <dbReference type="EMBL" id="KAH3769285.1"/>
    </source>
</evidence>
<name>A0A9D4DYS6_DREPO</name>
<keyword evidence="2" id="KW-1185">Reference proteome</keyword>
<evidence type="ECO:0008006" key="3">
    <source>
        <dbReference type="Google" id="ProtNLM"/>
    </source>
</evidence>
<reference evidence="1" key="1">
    <citation type="journal article" date="2019" name="bioRxiv">
        <title>The Genome of the Zebra Mussel, Dreissena polymorpha: A Resource for Invasive Species Research.</title>
        <authorList>
            <person name="McCartney M.A."/>
            <person name="Auch B."/>
            <person name="Kono T."/>
            <person name="Mallez S."/>
            <person name="Zhang Y."/>
            <person name="Obille A."/>
            <person name="Becker A."/>
            <person name="Abrahante J.E."/>
            <person name="Garbe J."/>
            <person name="Badalamenti J.P."/>
            <person name="Herman A."/>
            <person name="Mangelson H."/>
            <person name="Liachko I."/>
            <person name="Sullivan S."/>
            <person name="Sone E.D."/>
            <person name="Koren S."/>
            <person name="Silverstein K.A.T."/>
            <person name="Beckman K.B."/>
            <person name="Gohl D.M."/>
        </authorList>
    </citation>
    <scope>NUCLEOTIDE SEQUENCE</scope>
    <source>
        <strain evidence="1">Duluth1</strain>
        <tissue evidence="1">Whole animal</tissue>
    </source>
</reference>
<dbReference type="Gene3D" id="1.10.2000.10">
    <property type="entry name" value="Frizzled cysteine-rich domain"/>
    <property type="match status" value="1"/>
</dbReference>